<proteinExistence type="predicted"/>
<reference evidence="1" key="1">
    <citation type="submission" date="2021-01" db="EMBL/GenBank/DDBJ databases">
        <authorList>
            <consortium name="Genoscope - CEA"/>
            <person name="William W."/>
        </authorList>
    </citation>
    <scope>NUCLEOTIDE SEQUENCE</scope>
</reference>
<dbReference type="Proteomes" id="UP000692954">
    <property type="component" value="Unassembled WGS sequence"/>
</dbReference>
<name>A0A8S1NQD8_9CILI</name>
<sequence>MHQQKASPRIQQLYSTSEYNSFVILYDNKIHHFNYEFYFNFQTLNYNCSYSQDDRKINIDKLFESYLQQNITILLFEKAQVLQEILKNSKKGLVKSQVLKLCRKISQIHIRFDQSNTHLISVLKRFQLDQFYNLNYEILKVPIFKYEIIYLSNMNIYLMNLFLGFRRNKNQHSQELFECKREPEQNDFSQNQLNTVDSFELKQLMYYKLFKVCYNQNSHKGVKYQFSYIILKSNQVTFNSKYIGNILVMNKYLLLHIQQSKNTISFIRSLSKDEKKK</sequence>
<dbReference type="EMBL" id="CAJJDN010000053">
    <property type="protein sequence ID" value="CAD8088904.1"/>
    <property type="molecule type" value="Genomic_DNA"/>
</dbReference>
<evidence type="ECO:0000313" key="1">
    <source>
        <dbReference type="EMBL" id="CAD8088904.1"/>
    </source>
</evidence>
<evidence type="ECO:0000313" key="2">
    <source>
        <dbReference type="Proteomes" id="UP000692954"/>
    </source>
</evidence>
<accession>A0A8S1NQD8</accession>
<organism evidence="1 2">
    <name type="scientific">Paramecium sonneborni</name>
    <dbReference type="NCBI Taxonomy" id="65129"/>
    <lineage>
        <taxon>Eukaryota</taxon>
        <taxon>Sar</taxon>
        <taxon>Alveolata</taxon>
        <taxon>Ciliophora</taxon>
        <taxon>Intramacronucleata</taxon>
        <taxon>Oligohymenophorea</taxon>
        <taxon>Peniculida</taxon>
        <taxon>Parameciidae</taxon>
        <taxon>Paramecium</taxon>
    </lineage>
</organism>
<dbReference type="AlphaFoldDB" id="A0A8S1NQD8"/>
<gene>
    <name evidence="1" type="ORF">PSON_ATCC_30995.1.T0530163</name>
</gene>
<comment type="caution">
    <text evidence="1">The sequence shown here is derived from an EMBL/GenBank/DDBJ whole genome shotgun (WGS) entry which is preliminary data.</text>
</comment>
<keyword evidence="2" id="KW-1185">Reference proteome</keyword>
<protein>
    <submittedName>
        <fullName evidence="1">Uncharacterized protein</fullName>
    </submittedName>
</protein>